<reference evidence="4" key="2">
    <citation type="journal article" date="2018" name="Plant J.">
        <title>The Sorghum bicolor reference genome: improved assembly, gene annotations, a transcriptome atlas, and signatures of genome organization.</title>
        <authorList>
            <person name="McCormick R.F."/>
            <person name="Truong S.K."/>
            <person name="Sreedasyam A."/>
            <person name="Jenkins J."/>
            <person name="Shu S."/>
            <person name="Sims D."/>
            <person name="Kennedy M."/>
            <person name="Amirebrahimi M."/>
            <person name="Weers B.D."/>
            <person name="McKinley B."/>
            <person name="Mattison A."/>
            <person name="Morishige D.T."/>
            <person name="Grimwood J."/>
            <person name="Schmutz J."/>
            <person name="Mullet J.E."/>
        </authorList>
    </citation>
    <scope>NUCLEOTIDE SEQUENCE [LARGE SCALE GENOMIC DNA]</scope>
    <source>
        <strain evidence="4">cv. BTx623</strain>
    </source>
</reference>
<dbReference type="InterPro" id="IPR011676">
    <property type="entry name" value="DUF1618"/>
</dbReference>
<reference evidence="3 4" key="1">
    <citation type="journal article" date="2009" name="Nature">
        <title>The Sorghum bicolor genome and the diversification of grasses.</title>
        <authorList>
            <person name="Paterson A.H."/>
            <person name="Bowers J.E."/>
            <person name="Bruggmann R."/>
            <person name="Dubchak I."/>
            <person name="Grimwood J."/>
            <person name="Gundlach H."/>
            <person name="Haberer G."/>
            <person name="Hellsten U."/>
            <person name="Mitros T."/>
            <person name="Poliakov A."/>
            <person name="Schmutz J."/>
            <person name="Spannagl M."/>
            <person name="Tang H."/>
            <person name="Wang X."/>
            <person name="Wicker T."/>
            <person name="Bharti A.K."/>
            <person name="Chapman J."/>
            <person name="Feltus F.A."/>
            <person name="Gowik U."/>
            <person name="Grigoriev I.V."/>
            <person name="Lyons E."/>
            <person name="Maher C.A."/>
            <person name="Martis M."/>
            <person name="Narechania A."/>
            <person name="Otillar R.P."/>
            <person name="Penning B.W."/>
            <person name="Salamov A.A."/>
            <person name="Wang Y."/>
            <person name="Zhang L."/>
            <person name="Carpita N.C."/>
            <person name="Freeling M."/>
            <person name="Gingle A.R."/>
            <person name="Hash C.T."/>
            <person name="Keller B."/>
            <person name="Klein P."/>
            <person name="Kresovich S."/>
            <person name="McCann M.C."/>
            <person name="Ming R."/>
            <person name="Peterson D.G."/>
            <person name="Mehboob-ur-Rahman"/>
            <person name="Ware D."/>
            <person name="Westhoff P."/>
            <person name="Mayer K.F."/>
            <person name="Messing J."/>
            <person name="Rokhsar D.S."/>
        </authorList>
    </citation>
    <scope>NUCLEOTIDE SEQUENCE [LARGE SCALE GENOMIC DNA]</scope>
    <source>
        <strain evidence="4">cv. BTx623</strain>
    </source>
</reference>
<evidence type="ECO:0000259" key="2">
    <source>
        <dbReference type="Pfam" id="PF07762"/>
    </source>
</evidence>
<dbReference type="Pfam" id="PF07762">
    <property type="entry name" value="DUF1618"/>
    <property type="match status" value="1"/>
</dbReference>
<feature type="domain" description="DUF1618" evidence="2">
    <location>
        <begin position="164"/>
        <end position="291"/>
    </location>
</feature>
<organism evidence="3 4">
    <name type="scientific">Sorghum bicolor</name>
    <name type="common">Sorghum</name>
    <name type="synonym">Sorghum vulgare</name>
    <dbReference type="NCBI Taxonomy" id="4558"/>
    <lineage>
        <taxon>Eukaryota</taxon>
        <taxon>Viridiplantae</taxon>
        <taxon>Streptophyta</taxon>
        <taxon>Embryophyta</taxon>
        <taxon>Tracheophyta</taxon>
        <taxon>Spermatophyta</taxon>
        <taxon>Magnoliopsida</taxon>
        <taxon>Liliopsida</taxon>
        <taxon>Poales</taxon>
        <taxon>Poaceae</taxon>
        <taxon>PACMAD clade</taxon>
        <taxon>Panicoideae</taxon>
        <taxon>Andropogonodae</taxon>
        <taxon>Andropogoneae</taxon>
        <taxon>Sorghinae</taxon>
        <taxon>Sorghum</taxon>
    </lineage>
</organism>
<feature type="compositionally biased region" description="Basic and acidic residues" evidence="1">
    <location>
        <begin position="460"/>
        <end position="470"/>
    </location>
</feature>
<dbReference type="PANTHER" id="PTHR33086:SF73">
    <property type="entry name" value="OS01G0245901 PROTEIN"/>
    <property type="match status" value="1"/>
</dbReference>
<dbReference type="AlphaFoldDB" id="A0A1B6QQM5"/>
<feature type="region of interest" description="Disordered" evidence="1">
    <location>
        <begin position="356"/>
        <end position="484"/>
    </location>
</feature>
<feature type="compositionally biased region" description="Acidic residues" evidence="1">
    <location>
        <begin position="356"/>
        <end position="405"/>
    </location>
</feature>
<protein>
    <recommendedName>
        <fullName evidence="2">DUF1618 domain-containing protein</fullName>
    </recommendedName>
</protein>
<evidence type="ECO:0000256" key="1">
    <source>
        <dbReference type="SAM" id="MobiDB-lite"/>
    </source>
</evidence>
<sequence>MTAAPTAHPYRESPDKHPYILCVDSHCILLNFGVAPFEGACFDDRPYQSNLIVVRDHNWAGVEQGHPITATAERIPPRDGRQAVVTNVESIGLIYRWDAEDYVIAELIITKGSGHATLLFFYAGLHSKWIQEFRDNPLQWLQLQERNREWIPSGVVSCNQMLWWFDLSWGIISYGPMRETAEPFLFFHRLPEGQDLNKAQRVHDRRCITVSQDCLRYVAITPDADAATVSMWSRIPSDLIYNSTAAGWMWEKEFTVSFAEIWEHDSYTATGLPRKVPVLVAVCPWDASIVYFALEDQKRLFAVNMLSRRVEEFIDESYEMLMPGPEVAPSCRYVLPWSLPIEIALVLGEDPYAKDAEDEELNDDEEELQEAESEDEEEQPVTESEDEDEEEEPVTESEDEDEQSEPEVNSNPLAAIADPLGPVVVEETLEIKDSELPVSESSDEGPTLSMAMDPATVARLRSELEEERQSRNPGPGDDGGEGAF</sequence>
<dbReference type="OMA" id="RNREWIP"/>
<gene>
    <name evidence="3" type="ORF">SORBI_3001G511600</name>
</gene>
<accession>A0A1B6QQM5</accession>
<dbReference type="EMBL" id="CM000760">
    <property type="protein sequence ID" value="KXG40224.1"/>
    <property type="molecule type" value="Genomic_DNA"/>
</dbReference>
<dbReference type="STRING" id="4558.A0A1B6QQM5"/>
<dbReference type="PANTHER" id="PTHR33086">
    <property type="entry name" value="OS05G0468200 PROTEIN-RELATED"/>
    <property type="match status" value="1"/>
</dbReference>
<keyword evidence="4" id="KW-1185">Reference proteome</keyword>
<evidence type="ECO:0000313" key="3">
    <source>
        <dbReference type="EMBL" id="KXG40224.1"/>
    </source>
</evidence>
<proteinExistence type="predicted"/>
<dbReference type="InParanoid" id="A0A1B6QQM5"/>
<evidence type="ECO:0000313" key="4">
    <source>
        <dbReference type="Proteomes" id="UP000000768"/>
    </source>
</evidence>
<name>A0A1B6QQM5_SORBI</name>
<dbReference type="Proteomes" id="UP000000768">
    <property type="component" value="Chromosome 1"/>
</dbReference>
<dbReference type="Gramene" id="KXG40224">
    <property type="protein sequence ID" value="KXG40224"/>
    <property type="gene ID" value="SORBI_3001G511600"/>
</dbReference>